<organism evidence="1 2">
    <name type="scientific">Tritrichomonas foetus</name>
    <dbReference type="NCBI Taxonomy" id="1144522"/>
    <lineage>
        <taxon>Eukaryota</taxon>
        <taxon>Metamonada</taxon>
        <taxon>Parabasalia</taxon>
        <taxon>Tritrichomonadida</taxon>
        <taxon>Tritrichomonadidae</taxon>
        <taxon>Tritrichomonas</taxon>
    </lineage>
</organism>
<comment type="caution">
    <text evidence="1">The sequence shown here is derived from an EMBL/GenBank/DDBJ whole genome shotgun (WGS) entry which is preliminary data.</text>
</comment>
<dbReference type="GeneID" id="94829098"/>
<dbReference type="EMBL" id="MLAK01001026">
    <property type="protein sequence ID" value="OHS99049.1"/>
    <property type="molecule type" value="Genomic_DNA"/>
</dbReference>
<dbReference type="GO" id="GO:0007165">
    <property type="term" value="P:signal transduction"/>
    <property type="evidence" value="ECO:0007669"/>
    <property type="project" value="InterPro"/>
</dbReference>
<dbReference type="PANTHER" id="PTHR10257">
    <property type="entry name" value="SERINE/THREONINE PROTEIN PHOSPHATASE 2A PP2A REGULATORY SUBUNIT B"/>
    <property type="match status" value="1"/>
</dbReference>
<dbReference type="Gene3D" id="1.25.10.10">
    <property type="entry name" value="Leucine-rich Repeat Variant"/>
    <property type="match status" value="1"/>
</dbReference>
<name>A0A1J4JKB0_9EUKA</name>
<accession>A0A1J4JKB0</accession>
<dbReference type="AlphaFoldDB" id="A0A1J4JKB0"/>
<keyword evidence="2" id="KW-1185">Reference proteome</keyword>
<dbReference type="FunFam" id="1.25.10.10:FF:000331">
    <property type="entry name" value="Phosphoprotein phosphatase, putative"/>
    <property type="match status" value="1"/>
</dbReference>
<evidence type="ECO:0000313" key="1">
    <source>
        <dbReference type="EMBL" id="OHS99049.1"/>
    </source>
</evidence>
<evidence type="ECO:0000313" key="2">
    <source>
        <dbReference type="Proteomes" id="UP000179807"/>
    </source>
</evidence>
<reference evidence="1" key="1">
    <citation type="submission" date="2016-10" db="EMBL/GenBank/DDBJ databases">
        <authorList>
            <person name="Benchimol M."/>
            <person name="Almeida L.G."/>
            <person name="Vasconcelos A.T."/>
            <person name="Perreira-Neves A."/>
            <person name="Rosa I.A."/>
            <person name="Tasca T."/>
            <person name="Bogo M.R."/>
            <person name="de Souza W."/>
        </authorList>
    </citation>
    <scope>NUCLEOTIDE SEQUENCE [LARGE SCALE GENOMIC DNA]</scope>
    <source>
        <strain evidence="1">K</strain>
    </source>
</reference>
<dbReference type="InterPro" id="IPR011989">
    <property type="entry name" value="ARM-like"/>
</dbReference>
<dbReference type="InterPro" id="IPR002554">
    <property type="entry name" value="PP2A_B56"/>
</dbReference>
<dbReference type="SUPFAM" id="SSF48371">
    <property type="entry name" value="ARM repeat"/>
    <property type="match status" value="1"/>
</dbReference>
<dbReference type="PANTHER" id="PTHR10257:SF3">
    <property type="entry name" value="SERINE_THREONINE-PROTEIN PHOSPHATASE 2A 56 KDA REGULATORY SUBUNIT GAMMA ISOFORM"/>
    <property type="match status" value="1"/>
</dbReference>
<protein>
    <recommendedName>
        <fullName evidence="3">Phosphoprotein phosphatase</fullName>
    </recommendedName>
</protein>
<dbReference type="GO" id="GO:0019888">
    <property type="term" value="F:protein phosphatase regulator activity"/>
    <property type="evidence" value="ECO:0007669"/>
    <property type="project" value="InterPro"/>
</dbReference>
<dbReference type="RefSeq" id="XP_068352186.1">
    <property type="nucleotide sequence ID" value="XM_068494394.1"/>
</dbReference>
<dbReference type="GO" id="GO:0000159">
    <property type="term" value="C:protein phosphatase type 2A complex"/>
    <property type="evidence" value="ECO:0007669"/>
    <property type="project" value="InterPro"/>
</dbReference>
<dbReference type="InterPro" id="IPR016024">
    <property type="entry name" value="ARM-type_fold"/>
</dbReference>
<sequence>MKRIAKTMPVSVNSKYQQQKNGFKTTRVATLDPINPDSEEEPLIELDFEFNSGKTKRNVGFRGKNIQIDHTPPLPPPSSPSFQSIFDKKIQSCCQICNFNYSDADISAKAMKETLLEHFLTLLSNEESSSQLSPENVQKLLNMIAVNTLRKFESVEQIAFISEANVNIAAKAWPHLQYIYQILLLLVKQHPDKIPVEFAEKIVPLLNSTDQNERVQVKFFFGGYCLQKPELQNQIIIMLLKTVVDYLNKVVPPYGIASVLEIVRELSKLCSSDISSIIIENYILPLFKTNHLSFFISEMKQTVEYFMEKEQRNVNLVIDYLLRYFPKTKMIKQVYFLNILTESIPKLTQRDFSSRITKIFSIYGWACKSPSSKVSDAAFRLWSSLEVQAIIGIFANKVFPIALPILFSVAQDHWSQGVRQNAVKAIEFANKTDKKIVTEFQQSRGFMNKESEEASKWEKIAELASIRDKNVNVQKIVESFTNRALDNVQHLQPIQHSQTNIDNARPGASGRKLSALQAGKNGSAIIVQPKFCYK</sequence>
<evidence type="ECO:0008006" key="3">
    <source>
        <dbReference type="Google" id="ProtNLM"/>
    </source>
</evidence>
<dbReference type="Proteomes" id="UP000179807">
    <property type="component" value="Unassembled WGS sequence"/>
</dbReference>
<dbReference type="Pfam" id="PF01603">
    <property type="entry name" value="B56"/>
    <property type="match status" value="1"/>
</dbReference>
<proteinExistence type="predicted"/>
<gene>
    <name evidence="1" type="ORF">TRFO_08609</name>
</gene>
<dbReference type="VEuPathDB" id="TrichDB:TRFO_08609"/>